<dbReference type="PANTHER" id="PTHR11051:SF8">
    <property type="entry name" value="PROTEIN-GLUCOSYLGALACTOSYLHYDROXYLYSINE GLUCOSIDASE"/>
    <property type="match status" value="1"/>
</dbReference>
<dbReference type="Proteomes" id="UP000299102">
    <property type="component" value="Unassembled WGS sequence"/>
</dbReference>
<dbReference type="Gene3D" id="2.60.420.10">
    <property type="entry name" value="Maltose phosphorylase, domain 3"/>
    <property type="match status" value="1"/>
</dbReference>
<evidence type="ECO:0000313" key="3">
    <source>
        <dbReference type="Proteomes" id="UP000299102"/>
    </source>
</evidence>
<dbReference type="AlphaFoldDB" id="A0A4C1Z5V1"/>
<evidence type="ECO:0000313" key="2">
    <source>
        <dbReference type="EMBL" id="GBP81985.1"/>
    </source>
</evidence>
<organism evidence="2 3">
    <name type="scientific">Eumeta variegata</name>
    <name type="common">Bagworm moth</name>
    <name type="synonym">Eumeta japonica</name>
    <dbReference type="NCBI Taxonomy" id="151549"/>
    <lineage>
        <taxon>Eukaryota</taxon>
        <taxon>Metazoa</taxon>
        <taxon>Ecdysozoa</taxon>
        <taxon>Arthropoda</taxon>
        <taxon>Hexapoda</taxon>
        <taxon>Insecta</taxon>
        <taxon>Pterygota</taxon>
        <taxon>Neoptera</taxon>
        <taxon>Endopterygota</taxon>
        <taxon>Lepidoptera</taxon>
        <taxon>Glossata</taxon>
        <taxon>Ditrysia</taxon>
        <taxon>Tineoidea</taxon>
        <taxon>Psychidae</taxon>
        <taxon>Oiketicinae</taxon>
        <taxon>Eumeta</taxon>
    </lineage>
</organism>
<dbReference type="InterPro" id="IPR008928">
    <property type="entry name" value="6-hairpin_glycosidase_sf"/>
</dbReference>
<comment type="similarity">
    <text evidence="1">Belongs to the glycosyl hydrolase 65 family.</text>
</comment>
<dbReference type="STRING" id="151549.A0A4C1Z5V1"/>
<proteinExistence type="inferred from homology"/>
<dbReference type="GO" id="GO:0004553">
    <property type="term" value="F:hydrolase activity, hydrolyzing O-glycosyl compounds"/>
    <property type="evidence" value="ECO:0007669"/>
    <property type="project" value="TreeGrafter"/>
</dbReference>
<gene>
    <name evidence="2" type="primary">pgghg</name>
    <name evidence="2" type="ORF">EVAR_65591_1</name>
</gene>
<name>A0A4C1Z5V1_EUMVA</name>
<dbReference type="SUPFAM" id="SSF48208">
    <property type="entry name" value="Six-hairpin glycosidases"/>
    <property type="match status" value="1"/>
</dbReference>
<dbReference type="PANTHER" id="PTHR11051">
    <property type="entry name" value="GLYCOSYL HYDROLASE-RELATED"/>
    <property type="match status" value="1"/>
</dbReference>
<dbReference type="EMBL" id="BGZK01001541">
    <property type="protein sequence ID" value="GBP81985.1"/>
    <property type="molecule type" value="Genomic_DNA"/>
</dbReference>
<comment type="caution">
    <text evidence="2">The sequence shown here is derived from an EMBL/GenBank/DDBJ whole genome shotgun (WGS) entry which is preliminary data.</text>
</comment>
<dbReference type="GO" id="GO:0005975">
    <property type="term" value="P:carbohydrate metabolic process"/>
    <property type="evidence" value="ECO:0007669"/>
    <property type="project" value="InterPro"/>
</dbReference>
<evidence type="ECO:0000256" key="1">
    <source>
        <dbReference type="ARBA" id="ARBA00006768"/>
    </source>
</evidence>
<dbReference type="OrthoDB" id="200349at2759"/>
<protein>
    <submittedName>
        <fullName evidence="2">Protein-glucosylgalactosylhydroxylysine glucosidase</fullName>
    </submittedName>
</protein>
<sequence>MSMDVIIKIVVYQNQKSDQRYSNDYVDGSHCQDSCRLGIWSELKRPESGAVNFLTGAGGLLQAVMFGYAGLSIHLDRLTILRPRPPPHATSLTIRGLKYLGANLTLDVHSDRATLSVASVSEEWPLVLNIGNYNVTLRPGITVSLAGDGPFTLASAPWKDCPLPADVIGQNYLRPIGA</sequence>
<keyword evidence="3" id="KW-1185">Reference proteome</keyword>
<accession>A0A4C1Z5V1</accession>
<reference evidence="2 3" key="1">
    <citation type="journal article" date="2019" name="Commun. Biol.">
        <title>The bagworm genome reveals a unique fibroin gene that provides high tensile strength.</title>
        <authorList>
            <person name="Kono N."/>
            <person name="Nakamura H."/>
            <person name="Ohtoshi R."/>
            <person name="Tomita M."/>
            <person name="Numata K."/>
            <person name="Arakawa K."/>
        </authorList>
    </citation>
    <scope>NUCLEOTIDE SEQUENCE [LARGE SCALE GENOMIC DNA]</scope>
</reference>